<evidence type="ECO:0000313" key="2">
    <source>
        <dbReference type="Proteomes" id="UP000319004"/>
    </source>
</evidence>
<reference evidence="1 2" key="1">
    <citation type="submission" date="2019-03" db="EMBL/GenBank/DDBJ databases">
        <title>Deep-cultivation of Planctomycetes and their phenomic and genomic characterization uncovers novel biology.</title>
        <authorList>
            <person name="Wiegand S."/>
            <person name="Jogler M."/>
            <person name="Boedeker C."/>
            <person name="Pinto D."/>
            <person name="Vollmers J."/>
            <person name="Rivas-Marin E."/>
            <person name="Kohn T."/>
            <person name="Peeters S.H."/>
            <person name="Heuer A."/>
            <person name="Rast P."/>
            <person name="Oberbeckmann S."/>
            <person name="Bunk B."/>
            <person name="Jeske O."/>
            <person name="Meyerdierks A."/>
            <person name="Storesund J.E."/>
            <person name="Kallscheuer N."/>
            <person name="Luecker S."/>
            <person name="Lage O.M."/>
            <person name="Pohl T."/>
            <person name="Merkel B.J."/>
            <person name="Hornburger P."/>
            <person name="Mueller R.-W."/>
            <person name="Bruemmer F."/>
            <person name="Labrenz M."/>
            <person name="Spormann A.M."/>
            <person name="Op den Camp H."/>
            <person name="Overmann J."/>
            <person name="Amann R."/>
            <person name="Jetten M.S.M."/>
            <person name="Mascher T."/>
            <person name="Medema M.H."/>
            <person name="Devos D.P."/>
            <person name="Kaster A.-K."/>
            <person name="Ovreas L."/>
            <person name="Rohde M."/>
            <person name="Galperin M.Y."/>
            <person name="Jogler C."/>
        </authorList>
    </citation>
    <scope>NUCLEOTIDE SEQUENCE [LARGE SCALE GENOMIC DNA]</scope>
    <source>
        <strain evidence="1 2">Enr13</strain>
    </source>
</reference>
<dbReference type="Proteomes" id="UP000319004">
    <property type="component" value="Chromosome"/>
</dbReference>
<protein>
    <submittedName>
        <fullName evidence="1">Uncharacterized protein</fullName>
    </submittedName>
</protein>
<evidence type="ECO:0000313" key="1">
    <source>
        <dbReference type="EMBL" id="QDV40890.1"/>
    </source>
</evidence>
<name>A0A518HJE6_9BACT</name>
<accession>A0A518HJE6</accession>
<dbReference type="KEGG" id="snep:Enr13x_07260"/>
<keyword evidence="2" id="KW-1185">Reference proteome</keyword>
<organism evidence="1 2">
    <name type="scientific">Stieleria neptunia</name>
    <dbReference type="NCBI Taxonomy" id="2527979"/>
    <lineage>
        <taxon>Bacteria</taxon>
        <taxon>Pseudomonadati</taxon>
        <taxon>Planctomycetota</taxon>
        <taxon>Planctomycetia</taxon>
        <taxon>Pirellulales</taxon>
        <taxon>Pirellulaceae</taxon>
        <taxon>Stieleria</taxon>
    </lineage>
</organism>
<proteinExistence type="predicted"/>
<gene>
    <name evidence="1" type="ORF">Enr13x_07260</name>
</gene>
<dbReference type="AlphaFoldDB" id="A0A518HJE6"/>
<dbReference type="EMBL" id="CP037423">
    <property type="protein sequence ID" value="QDV40890.1"/>
    <property type="molecule type" value="Genomic_DNA"/>
</dbReference>
<sequence>MFFDTDGFAETVEYWPGGIQADAFEVDAIVDWSDEEGSNQVRGDGRGSLNADKGRVVRSSAVIDFPVHRIDDAGNCVPLVISSSGKDRVIVTENDQAIKLNVKRIIGHDAAVQSVLCTRQKEHQASHSVGRRG</sequence>